<dbReference type="RefSeq" id="WP_008671964.1">
    <property type="nucleotide sequence ID" value="NZ_ANOF01000186.1"/>
</dbReference>
<reference evidence="3 4" key="1">
    <citation type="journal article" date="2013" name="Mar. Genomics">
        <title>Expression of sulfatases in Rhodopirellula baltica and the diversity of sulfatases in the genus Rhodopirellula.</title>
        <authorList>
            <person name="Wegner C.E."/>
            <person name="Richter-Heitmann T."/>
            <person name="Klindworth A."/>
            <person name="Klockow C."/>
            <person name="Richter M."/>
            <person name="Achstetter T."/>
            <person name="Glockner F.O."/>
            <person name="Harder J."/>
        </authorList>
    </citation>
    <scope>NUCLEOTIDE SEQUENCE [LARGE SCALE GENOMIC DNA]</scope>
    <source>
        <strain evidence="3 4">SH398</strain>
    </source>
</reference>
<feature type="compositionally biased region" description="Low complexity" evidence="1">
    <location>
        <begin position="48"/>
        <end position="60"/>
    </location>
</feature>
<feature type="region of interest" description="Disordered" evidence="1">
    <location>
        <begin position="78"/>
        <end position="99"/>
    </location>
</feature>
<dbReference type="Gene3D" id="1.10.720.10">
    <property type="match status" value="1"/>
</dbReference>
<feature type="domain" description="Rho termination factor-like N-terminal" evidence="2">
    <location>
        <begin position="61"/>
        <end position="99"/>
    </location>
</feature>
<comment type="caution">
    <text evidence="3">The sequence shown here is derived from an EMBL/GenBank/DDBJ whole genome shotgun (WGS) entry which is preliminary data.</text>
</comment>
<dbReference type="EC" id="3.6.1.-" evidence="3"/>
<dbReference type="InterPro" id="IPR011112">
    <property type="entry name" value="Rho-like_N"/>
</dbReference>
<evidence type="ECO:0000256" key="1">
    <source>
        <dbReference type="SAM" id="MobiDB-lite"/>
    </source>
</evidence>
<dbReference type="OrthoDB" id="215254at2"/>
<evidence type="ECO:0000259" key="2">
    <source>
        <dbReference type="SMART" id="SM00959"/>
    </source>
</evidence>
<dbReference type="Proteomes" id="UP000011996">
    <property type="component" value="Unassembled WGS sequence"/>
</dbReference>
<gene>
    <name evidence="3" type="ORF">RESH_05760</name>
</gene>
<protein>
    <submittedName>
        <fullName evidence="3">Protein containing Rho termination factor</fullName>
        <ecNumber evidence="3">3.6.1.-</ecNumber>
    </submittedName>
</protein>
<dbReference type="SUPFAM" id="SSF68912">
    <property type="entry name" value="Rho N-terminal domain-like"/>
    <property type="match status" value="1"/>
</dbReference>
<evidence type="ECO:0000313" key="4">
    <source>
        <dbReference type="Proteomes" id="UP000011996"/>
    </source>
</evidence>
<dbReference type="PATRIC" id="fig|1263868.3.peg.6239"/>
<dbReference type="InterPro" id="IPR036269">
    <property type="entry name" value="Rho_N_sf"/>
</dbReference>
<dbReference type="GO" id="GO:0016787">
    <property type="term" value="F:hydrolase activity"/>
    <property type="evidence" value="ECO:0007669"/>
    <property type="project" value="UniProtKB-KW"/>
</dbReference>
<dbReference type="GO" id="GO:0006353">
    <property type="term" value="P:DNA-templated transcription termination"/>
    <property type="evidence" value="ECO:0007669"/>
    <property type="project" value="InterPro"/>
</dbReference>
<proteinExistence type="predicted"/>
<dbReference type="SMART" id="SM00959">
    <property type="entry name" value="Rho_N"/>
    <property type="match status" value="1"/>
</dbReference>
<accession>M5SC36</accession>
<name>M5SC36_9BACT</name>
<evidence type="ECO:0000313" key="3">
    <source>
        <dbReference type="EMBL" id="EMI23694.1"/>
    </source>
</evidence>
<organism evidence="3 4">
    <name type="scientific">Rhodopirellula europaea SH398</name>
    <dbReference type="NCBI Taxonomy" id="1263868"/>
    <lineage>
        <taxon>Bacteria</taxon>
        <taxon>Pseudomonadati</taxon>
        <taxon>Planctomycetota</taxon>
        <taxon>Planctomycetia</taxon>
        <taxon>Pirellulales</taxon>
        <taxon>Pirellulaceae</taxon>
        <taxon>Rhodopirellula</taxon>
    </lineage>
</organism>
<dbReference type="STRING" id="1263868.RESH_05760"/>
<feature type="region of interest" description="Disordered" evidence="1">
    <location>
        <begin position="1"/>
        <end position="66"/>
    </location>
</feature>
<dbReference type="AlphaFoldDB" id="M5SC36"/>
<sequence>MAEWTDKDRRQYEHIKDSELDRGHSEEEAEEIAARTVNKQRRKEERTPNQTTQGTGNPNTSLEDRTVDELHNLASELEIEGRSKMNKSDLIQAIRNKRS</sequence>
<keyword evidence="3" id="KW-0378">Hydrolase</keyword>
<feature type="compositionally biased region" description="Basic and acidic residues" evidence="1">
    <location>
        <begin position="1"/>
        <end position="26"/>
    </location>
</feature>
<dbReference type="EMBL" id="ANOF01000186">
    <property type="protein sequence ID" value="EMI23694.1"/>
    <property type="molecule type" value="Genomic_DNA"/>
</dbReference>
<dbReference type="Pfam" id="PF07498">
    <property type="entry name" value="Rho_N"/>
    <property type="match status" value="1"/>
</dbReference>